<keyword evidence="2" id="KW-0012">Acyltransferase</keyword>
<evidence type="ECO:0000313" key="6">
    <source>
        <dbReference type="Proteomes" id="UP000199400"/>
    </source>
</evidence>
<feature type="domain" description="Beta-ketoacyl-[acyl-carrier-protein] synthase III C-terminal" evidence="3">
    <location>
        <begin position="262"/>
        <end position="351"/>
    </location>
</feature>
<dbReference type="Gene3D" id="3.40.47.10">
    <property type="match status" value="1"/>
</dbReference>
<dbReference type="PANTHER" id="PTHR34069">
    <property type="entry name" value="3-OXOACYL-[ACYL-CARRIER-PROTEIN] SYNTHASE 3"/>
    <property type="match status" value="1"/>
</dbReference>
<dbReference type="SUPFAM" id="SSF53901">
    <property type="entry name" value="Thiolase-like"/>
    <property type="match status" value="1"/>
</dbReference>
<evidence type="ECO:0000256" key="1">
    <source>
        <dbReference type="ARBA" id="ARBA00022679"/>
    </source>
</evidence>
<dbReference type="Proteomes" id="UP000199400">
    <property type="component" value="Unassembled WGS sequence"/>
</dbReference>
<evidence type="ECO:0000256" key="2">
    <source>
        <dbReference type="ARBA" id="ARBA00023315"/>
    </source>
</evidence>
<dbReference type="InterPro" id="IPR013747">
    <property type="entry name" value="ACP_syn_III_C"/>
</dbReference>
<dbReference type="AlphaFoldDB" id="A0A1I2I760"/>
<dbReference type="GO" id="GO:0044550">
    <property type="term" value="P:secondary metabolite biosynthetic process"/>
    <property type="evidence" value="ECO:0007669"/>
    <property type="project" value="TreeGrafter"/>
</dbReference>
<dbReference type="EMBL" id="FOMX01000057">
    <property type="protein sequence ID" value="SFF38064.1"/>
    <property type="molecule type" value="Genomic_DNA"/>
</dbReference>
<gene>
    <name evidence="5" type="ORF">SAMN02745121_08488</name>
</gene>
<keyword evidence="1" id="KW-0808">Transferase</keyword>
<dbReference type="RefSeq" id="WP_170136273.1">
    <property type="nucleotide sequence ID" value="NZ_FOMX01000057.1"/>
</dbReference>
<proteinExistence type="predicted"/>
<sequence length="363" mass="39140">MNARARLRSIAVAVPDAARRNDYWRSRYPDLVAAAEREFVDTPWRADDTSDASRVFDEEMRPYLRDPFRGAKIRRVLARGETVLALECRAARGALECAGVATRDIDLLIASSFLPDQVGIGNATFLARELGLHSAAWNLEATCSSALVALETACGLIVAGQRRRVLVVTSCSYSRTIEDHNVLAWTAGDGASAFVVERADAGDGLLGFHTMHTGATCGAFAYELALDSGGAPTVKMTASRAAGRVLRETSGHYVRMCCMKALQAAGVETRDVDLLVCNTPTAWFARFAARVMGIDPVRTVDTFPLYGNVGPALWPVNLHHAAATRRLRYGDLVLLHSIGSASAASAAVLRWDDVRVGPAPRPV</sequence>
<dbReference type="PANTHER" id="PTHR34069:SF2">
    <property type="entry name" value="BETA-KETOACYL-[ACYL-CARRIER-PROTEIN] SYNTHASE III"/>
    <property type="match status" value="1"/>
</dbReference>
<protein>
    <submittedName>
        <fullName evidence="5">3-oxoacyl-[acyl-carrier-protein] synthase-3</fullName>
    </submittedName>
</protein>
<evidence type="ECO:0000313" key="5">
    <source>
        <dbReference type="EMBL" id="SFF38064.1"/>
    </source>
</evidence>
<accession>A0A1I2I760</accession>
<dbReference type="GO" id="GO:0006633">
    <property type="term" value="P:fatty acid biosynthetic process"/>
    <property type="evidence" value="ECO:0007669"/>
    <property type="project" value="InterPro"/>
</dbReference>
<dbReference type="GO" id="GO:0004315">
    <property type="term" value="F:3-oxoacyl-[acyl-carrier-protein] synthase activity"/>
    <property type="evidence" value="ECO:0007669"/>
    <property type="project" value="InterPro"/>
</dbReference>
<dbReference type="InterPro" id="IPR013751">
    <property type="entry name" value="ACP_syn_III_N"/>
</dbReference>
<name>A0A1I2I760_9BACT</name>
<dbReference type="STRING" id="54.SAMN02745121_08488"/>
<dbReference type="Pfam" id="PF08545">
    <property type="entry name" value="ACP_syn_III"/>
    <property type="match status" value="1"/>
</dbReference>
<keyword evidence="6" id="KW-1185">Reference proteome</keyword>
<dbReference type="Pfam" id="PF08541">
    <property type="entry name" value="ACP_syn_III_C"/>
    <property type="match status" value="1"/>
</dbReference>
<evidence type="ECO:0000259" key="4">
    <source>
        <dbReference type="Pfam" id="PF08545"/>
    </source>
</evidence>
<feature type="domain" description="Beta-ketoacyl-[acyl-carrier-protein] synthase III N-terminal" evidence="4">
    <location>
        <begin position="139"/>
        <end position="211"/>
    </location>
</feature>
<organism evidence="5 6">
    <name type="scientific">Nannocystis exedens</name>
    <dbReference type="NCBI Taxonomy" id="54"/>
    <lineage>
        <taxon>Bacteria</taxon>
        <taxon>Pseudomonadati</taxon>
        <taxon>Myxococcota</taxon>
        <taxon>Polyangia</taxon>
        <taxon>Nannocystales</taxon>
        <taxon>Nannocystaceae</taxon>
        <taxon>Nannocystis</taxon>
    </lineage>
</organism>
<dbReference type="InterPro" id="IPR016039">
    <property type="entry name" value="Thiolase-like"/>
</dbReference>
<evidence type="ECO:0000259" key="3">
    <source>
        <dbReference type="Pfam" id="PF08541"/>
    </source>
</evidence>
<reference evidence="6" key="1">
    <citation type="submission" date="2016-10" db="EMBL/GenBank/DDBJ databases">
        <authorList>
            <person name="Varghese N."/>
            <person name="Submissions S."/>
        </authorList>
    </citation>
    <scope>NUCLEOTIDE SEQUENCE [LARGE SCALE GENOMIC DNA]</scope>
    <source>
        <strain evidence="6">ATCC 25963</strain>
    </source>
</reference>